<protein>
    <submittedName>
        <fullName evidence="2">Uncharacterized protein</fullName>
    </submittedName>
</protein>
<accession>F4PMK3</accession>
<dbReference type="EMBL" id="GL883008">
    <property type="protein sequence ID" value="EGG23650.1"/>
    <property type="molecule type" value="Genomic_DNA"/>
</dbReference>
<feature type="region of interest" description="Disordered" evidence="1">
    <location>
        <begin position="1"/>
        <end position="33"/>
    </location>
</feature>
<dbReference type="RefSeq" id="XP_004361501.1">
    <property type="nucleotide sequence ID" value="XM_004361444.1"/>
</dbReference>
<gene>
    <name evidence="2" type="ORF">DFA_05784</name>
</gene>
<keyword evidence="3" id="KW-1185">Reference proteome</keyword>
<proteinExistence type="predicted"/>
<name>F4PMK3_CACFS</name>
<dbReference type="GeneID" id="14875843"/>
<feature type="compositionally biased region" description="Low complexity" evidence="1">
    <location>
        <begin position="16"/>
        <end position="29"/>
    </location>
</feature>
<organism evidence="2 3">
    <name type="scientific">Cavenderia fasciculata</name>
    <name type="common">Slime mold</name>
    <name type="synonym">Dictyostelium fasciculatum</name>
    <dbReference type="NCBI Taxonomy" id="261658"/>
    <lineage>
        <taxon>Eukaryota</taxon>
        <taxon>Amoebozoa</taxon>
        <taxon>Evosea</taxon>
        <taxon>Eumycetozoa</taxon>
        <taxon>Dictyostelia</taxon>
        <taxon>Acytosteliales</taxon>
        <taxon>Cavenderiaceae</taxon>
        <taxon>Cavenderia</taxon>
    </lineage>
</organism>
<evidence type="ECO:0000313" key="2">
    <source>
        <dbReference type="EMBL" id="EGG23650.1"/>
    </source>
</evidence>
<dbReference type="Proteomes" id="UP000007797">
    <property type="component" value="Unassembled WGS sequence"/>
</dbReference>
<dbReference type="KEGG" id="dfa:DFA_05784"/>
<evidence type="ECO:0000256" key="1">
    <source>
        <dbReference type="SAM" id="MobiDB-lite"/>
    </source>
</evidence>
<evidence type="ECO:0000313" key="3">
    <source>
        <dbReference type="Proteomes" id="UP000007797"/>
    </source>
</evidence>
<reference evidence="3" key="1">
    <citation type="journal article" date="2011" name="Genome Res.">
        <title>Phylogeny-wide analysis of social amoeba genomes highlights ancient origins for complex intercellular communication.</title>
        <authorList>
            <person name="Heidel A.J."/>
            <person name="Lawal H.M."/>
            <person name="Felder M."/>
            <person name="Schilde C."/>
            <person name="Helps N.R."/>
            <person name="Tunggal B."/>
            <person name="Rivero F."/>
            <person name="John U."/>
            <person name="Schleicher M."/>
            <person name="Eichinger L."/>
            <person name="Platzer M."/>
            <person name="Noegel A.A."/>
            <person name="Schaap P."/>
            <person name="Gloeckner G."/>
        </authorList>
    </citation>
    <scope>NUCLEOTIDE SEQUENCE [LARGE SCALE GENOMIC DNA]</scope>
    <source>
        <strain evidence="3">SH3</strain>
    </source>
</reference>
<dbReference type="AlphaFoldDB" id="F4PMK3"/>
<sequence length="141" mass="15852">MQPPHCSPTNNNLPITTKNNHNNFTNHSNPQSSFTNQSIIQSSTICTLIIILFNSFDIKLLHPEGFPGSPPSPYSTNHSYYIFDLPPGHDGWWNNPFIINRAEPAAIIRCPISIASPVIIVDDQLSSTRWKIKDGICNIRR</sequence>